<reference evidence="12 13" key="1">
    <citation type="submission" date="2020-11" db="EMBL/GenBank/DDBJ databases">
        <title>Kefir isolates.</title>
        <authorList>
            <person name="Marcisauskas S."/>
            <person name="Kim Y."/>
            <person name="Blasche S."/>
        </authorList>
    </citation>
    <scope>NUCLEOTIDE SEQUENCE [LARGE SCALE GENOMIC DNA]</scope>
    <source>
        <strain evidence="12 13">KR</strain>
    </source>
</reference>
<dbReference type="EMBL" id="PUHQ01000099">
    <property type="protein sequence ID" value="KAG0656363.1"/>
    <property type="molecule type" value="Genomic_DNA"/>
</dbReference>
<dbReference type="Proteomes" id="UP000777482">
    <property type="component" value="Unassembled WGS sequence"/>
</dbReference>
<accession>A0A9P6VVN5</accession>
<evidence type="ECO:0000256" key="6">
    <source>
        <dbReference type="ARBA" id="ARBA00023098"/>
    </source>
</evidence>
<dbReference type="InterPro" id="IPR003817">
    <property type="entry name" value="PS_Dcarbxylase"/>
</dbReference>
<evidence type="ECO:0000256" key="11">
    <source>
        <dbReference type="ARBA" id="ARBA00024326"/>
    </source>
</evidence>
<dbReference type="Pfam" id="PF02666">
    <property type="entry name" value="PS_Dcarbxylase"/>
    <property type="match status" value="1"/>
</dbReference>
<keyword evidence="8" id="KW-0456">Lyase</keyword>
<evidence type="ECO:0000256" key="2">
    <source>
        <dbReference type="ARBA" id="ARBA00005189"/>
    </source>
</evidence>
<keyword evidence="4" id="KW-0444">Lipid biosynthesis</keyword>
<comment type="cofactor">
    <cofactor evidence="1">
        <name>pyruvate</name>
        <dbReference type="ChEBI" id="CHEBI:15361"/>
    </cofactor>
</comment>
<dbReference type="OrthoDB" id="5973539at2759"/>
<dbReference type="AlphaFoldDB" id="A0A9P6VVN5"/>
<keyword evidence="7" id="KW-0594">Phospholipid biosynthesis</keyword>
<dbReference type="EC" id="4.1.1.65" evidence="3"/>
<dbReference type="PANTHER" id="PTHR10067">
    <property type="entry name" value="PHOSPHATIDYLSERINE DECARBOXYLASE"/>
    <property type="match status" value="1"/>
</dbReference>
<evidence type="ECO:0000256" key="4">
    <source>
        <dbReference type="ARBA" id="ARBA00022516"/>
    </source>
</evidence>
<dbReference type="PANTHER" id="PTHR10067:SF17">
    <property type="entry name" value="PHOSPHATIDYLSERINE DECARBOXYLASE PROENZYME 2"/>
    <property type="match status" value="1"/>
</dbReference>
<evidence type="ECO:0000256" key="5">
    <source>
        <dbReference type="ARBA" id="ARBA00022793"/>
    </source>
</evidence>
<keyword evidence="9" id="KW-1208">Phospholipid metabolism</keyword>
<evidence type="ECO:0000256" key="8">
    <source>
        <dbReference type="ARBA" id="ARBA00023239"/>
    </source>
</evidence>
<evidence type="ECO:0000256" key="9">
    <source>
        <dbReference type="ARBA" id="ARBA00023264"/>
    </source>
</evidence>
<evidence type="ECO:0000313" key="12">
    <source>
        <dbReference type="EMBL" id="KAG0656363.1"/>
    </source>
</evidence>
<evidence type="ECO:0000313" key="13">
    <source>
        <dbReference type="Proteomes" id="UP000777482"/>
    </source>
</evidence>
<comment type="caution">
    <text evidence="12">The sequence shown here is derived from an EMBL/GenBank/DDBJ whole genome shotgun (WGS) entry which is preliminary data.</text>
</comment>
<name>A0A9P6VVN5_RHOMI</name>
<dbReference type="GO" id="GO:0004609">
    <property type="term" value="F:phosphatidylserine decarboxylase activity"/>
    <property type="evidence" value="ECO:0007669"/>
    <property type="project" value="UniProtKB-EC"/>
</dbReference>
<evidence type="ECO:0000256" key="10">
    <source>
        <dbReference type="ARBA" id="ARBA00023317"/>
    </source>
</evidence>
<protein>
    <recommendedName>
        <fullName evidence="3">phosphatidylserine decarboxylase</fullName>
        <ecNumber evidence="3">4.1.1.65</ecNumber>
    </recommendedName>
</protein>
<dbReference type="InterPro" id="IPR033177">
    <property type="entry name" value="PSD-B"/>
</dbReference>
<keyword evidence="6" id="KW-0443">Lipid metabolism</keyword>
<comment type="pathway">
    <text evidence="2">Lipid metabolism.</text>
</comment>
<evidence type="ECO:0000256" key="3">
    <source>
        <dbReference type="ARBA" id="ARBA00012243"/>
    </source>
</evidence>
<dbReference type="NCBIfam" id="TIGR00163">
    <property type="entry name" value="PS_decarb"/>
    <property type="match status" value="1"/>
</dbReference>
<comment type="pathway">
    <text evidence="11">Phospholipid metabolism; phosphatidylethanolamine biosynthesis.</text>
</comment>
<gene>
    <name evidence="12" type="ORF">C6P46_007147</name>
</gene>
<proteinExistence type="predicted"/>
<dbReference type="GO" id="GO:0046474">
    <property type="term" value="P:glycerophospholipid biosynthetic process"/>
    <property type="evidence" value="ECO:0007669"/>
    <property type="project" value="UniProtKB-ARBA"/>
</dbReference>
<evidence type="ECO:0000256" key="1">
    <source>
        <dbReference type="ARBA" id="ARBA00001928"/>
    </source>
</evidence>
<evidence type="ECO:0000256" key="7">
    <source>
        <dbReference type="ARBA" id="ARBA00023209"/>
    </source>
</evidence>
<keyword evidence="5" id="KW-0210">Decarboxylase</keyword>
<keyword evidence="10" id="KW-0670">Pyruvate</keyword>
<organism evidence="12 13">
    <name type="scientific">Rhodotorula mucilaginosa</name>
    <name type="common">Yeast</name>
    <name type="synonym">Rhodotorula rubra</name>
    <dbReference type="NCBI Taxonomy" id="5537"/>
    <lineage>
        <taxon>Eukaryota</taxon>
        <taxon>Fungi</taxon>
        <taxon>Dikarya</taxon>
        <taxon>Basidiomycota</taxon>
        <taxon>Pucciniomycotina</taxon>
        <taxon>Microbotryomycetes</taxon>
        <taxon>Sporidiobolales</taxon>
        <taxon>Sporidiobolaceae</taxon>
        <taxon>Rhodotorula</taxon>
    </lineage>
</organism>
<keyword evidence="13" id="KW-1185">Reference proteome</keyword>
<sequence>MTEPHPRELHEGDFVTALDGLTHAPDEPPKDLDIHTPAATGVKHPWLQRLIPGIEKLAAGYHLGNYVLTRTDPPEKVWESMPIYVRCGMQALYHGREQAKLLGMARVEELLKSQSIKQGIAFDSPTNALAHIQAFIQTYQIDTSALLEPDITKYRTFNEFFYRRLKPDARPPAHPEDPDVVSSAADCRLTVFQTVDKAKEIWIKGHNFTVPHLLGDEKLAKEFENGEIAVFRLAPADYHRYHSPIAGTVGKSTSIEGAYFTVNPVCVNEDLDVFTKNKRDVTMLSCDRPDGYTVPVAFVQVGAMLVGSIVRTQEEGKKIKRGDELGYFAYGGSTIIALFPPGLVQWDADLLKNSDSAMETIAGEQIGRFIKSSS</sequence>